<evidence type="ECO:0000313" key="9">
    <source>
        <dbReference type="EMBL" id="UUT36559.1"/>
    </source>
</evidence>
<dbReference type="SUPFAM" id="SSF161098">
    <property type="entry name" value="MetI-like"/>
    <property type="match status" value="1"/>
</dbReference>
<keyword evidence="6 7" id="KW-0472">Membrane</keyword>
<dbReference type="InterPro" id="IPR035906">
    <property type="entry name" value="MetI-like_sf"/>
</dbReference>
<accession>A0ABY5NMY8</accession>
<dbReference type="PANTHER" id="PTHR30151">
    <property type="entry name" value="ALKANE SULFONATE ABC TRANSPORTER-RELATED, MEMBRANE SUBUNIT"/>
    <property type="match status" value="1"/>
</dbReference>
<dbReference type="Proteomes" id="UP001054811">
    <property type="component" value="Chromosome"/>
</dbReference>
<evidence type="ECO:0000259" key="8">
    <source>
        <dbReference type="PROSITE" id="PS50928"/>
    </source>
</evidence>
<evidence type="ECO:0000256" key="1">
    <source>
        <dbReference type="ARBA" id="ARBA00004651"/>
    </source>
</evidence>
<dbReference type="Gene3D" id="1.10.3720.10">
    <property type="entry name" value="MetI-like"/>
    <property type="match status" value="1"/>
</dbReference>
<feature type="domain" description="ABC transmembrane type-1" evidence="8">
    <location>
        <begin position="1"/>
        <end position="143"/>
    </location>
</feature>
<evidence type="ECO:0000256" key="5">
    <source>
        <dbReference type="ARBA" id="ARBA00022989"/>
    </source>
</evidence>
<dbReference type="EMBL" id="CP091139">
    <property type="protein sequence ID" value="UUT36559.1"/>
    <property type="molecule type" value="Genomic_DNA"/>
</dbReference>
<protein>
    <submittedName>
        <fullName evidence="9">ABC transporter permease subunit</fullName>
    </submittedName>
</protein>
<comment type="similarity">
    <text evidence="7">Belongs to the binding-protein-dependent transport system permease family.</text>
</comment>
<dbReference type="Pfam" id="PF00528">
    <property type="entry name" value="BPD_transp_1"/>
    <property type="match status" value="1"/>
</dbReference>
<feature type="transmembrane region" description="Helical" evidence="7">
    <location>
        <begin position="5"/>
        <end position="23"/>
    </location>
</feature>
<evidence type="ECO:0000313" key="10">
    <source>
        <dbReference type="Proteomes" id="UP001054811"/>
    </source>
</evidence>
<dbReference type="PANTHER" id="PTHR30151:SF0">
    <property type="entry name" value="ABC TRANSPORTER PERMEASE PROTEIN MJ0413-RELATED"/>
    <property type="match status" value="1"/>
</dbReference>
<name>A0ABY5NMY8_9MICO</name>
<organism evidence="9 10">
    <name type="scientific">Microbacterium elymi</name>
    <dbReference type="NCBI Taxonomy" id="2909587"/>
    <lineage>
        <taxon>Bacteria</taxon>
        <taxon>Bacillati</taxon>
        <taxon>Actinomycetota</taxon>
        <taxon>Actinomycetes</taxon>
        <taxon>Micrococcales</taxon>
        <taxon>Microbacteriaceae</taxon>
        <taxon>Microbacterium</taxon>
    </lineage>
</organism>
<keyword evidence="10" id="KW-1185">Reference proteome</keyword>
<feature type="transmembrane region" description="Helical" evidence="7">
    <location>
        <begin position="125"/>
        <end position="146"/>
    </location>
</feature>
<evidence type="ECO:0000256" key="4">
    <source>
        <dbReference type="ARBA" id="ARBA00022692"/>
    </source>
</evidence>
<feature type="transmembrane region" description="Helical" evidence="7">
    <location>
        <begin position="94"/>
        <end position="113"/>
    </location>
</feature>
<evidence type="ECO:0000256" key="2">
    <source>
        <dbReference type="ARBA" id="ARBA00022448"/>
    </source>
</evidence>
<evidence type="ECO:0000256" key="3">
    <source>
        <dbReference type="ARBA" id="ARBA00022475"/>
    </source>
</evidence>
<feature type="transmembrane region" description="Helical" evidence="7">
    <location>
        <begin position="29"/>
        <end position="50"/>
    </location>
</feature>
<proteinExistence type="inferred from homology"/>
<dbReference type="PROSITE" id="PS50928">
    <property type="entry name" value="ABC_TM1"/>
    <property type="match status" value="1"/>
</dbReference>
<gene>
    <name evidence="9" type="ORF">L2X98_24135</name>
</gene>
<reference evidence="9" key="1">
    <citation type="submission" date="2022-01" db="EMBL/GenBank/DDBJ databases">
        <title>Microbacterium eymi and Microbacterium rhizovicinus sp. nov., isolated from the rhizospheric soil of Elymus tsukushiensis, a plant native to the Dokdo Islands, Republic of Korea.</title>
        <authorList>
            <person name="Hwang Y.J."/>
        </authorList>
    </citation>
    <scope>NUCLEOTIDE SEQUENCE</scope>
    <source>
        <strain evidence="9">KUDC0405</strain>
    </source>
</reference>
<evidence type="ECO:0000256" key="7">
    <source>
        <dbReference type="RuleBase" id="RU363032"/>
    </source>
</evidence>
<keyword evidence="3" id="KW-1003">Cell membrane</keyword>
<dbReference type="InterPro" id="IPR000515">
    <property type="entry name" value="MetI-like"/>
</dbReference>
<sequence>MVSILYALPMVPFYPLLVLWLGLGAPSEVAFGVIHGIVPVVLIVMTASNVVRPDLLTSAQVMGAGSGQRLLWVVLPATLPEVVGALKIGASLTMLGVLLAELMISVDGIGSFITQQITNHQGARLDAMIVVVCIGVVVINTLLSALERRLAHGQDSQSQ</sequence>
<keyword evidence="4 7" id="KW-0812">Transmembrane</keyword>
<keyword evidence="2 7" id="KW-0813">Transport</keyword>
<dbReference type="CDD" id="cd06261">
    <property type="entry name" value="TM_PBP2"/>
    <property type="match status" value="1"/>
</dbReference>
<keyword evidence="5 7" id="KW-1133">Transmembrane helix</keyword>
<evidence type="ECO:0000256" key="6">
    <source>
        <dbReference type="ARBA" id="ARBA00023136"/>
    </source>
</evidence>
<comment type="subcellular location">
    <subcellularLocation>
        <location evidence="1 7">Cell membrane</location>
        <topology evidence="1 7">Multi-pass membrane protein</topology>
    </subcellularLocation>
</comment>